<sequence length="225" mass="24145">MTGFADLVARARGLADGGRRAVLGVTGAPGAGKSTLAEKLVEALAPHPPAGLVPGQWVAHVPGDGYHLADVELDRLGRRARKGAPDTFDPLGYAALLRRLHDDADELIYAPGFERVIEQPIAASIPVPRAARLIVTEANYLLLPDPAWRQVRAALTEVWYVELDDAERLRRLVGRHERFGKDRDAAVAWATGTDQHNADLVGATRDAADLIVDAAVLPRPDSAVV</sequence>
<keyword evidence="2" id="KW-1185">Reference proteome</keyword>
<dbReference type="NCBIfam" id="NF006743">
    <property type="entry name" value="PRK09270.1-2"/>
    <property type="match status" value="1"/>
</dbReference>
<accession>A0A8J3YAB5</accession>
<dbReference type="Pfam" id="PF03308">
    <property type="entry name" value="MeaB"/>
    <property type="match status" value="1"/>
</dbReference>
<dbReference type="PANTHER" id="PTHR10285">
    <property type="entry name" value="URIDINE KINASE"/>
    <property type="match status" value="1"/>
</dbReference>
<gene>
    <name evidence="1" type="ORF">Sya03_37810</name>
</gene>
<comment type="caution">
    <text evidence="1">The sequence shown here is derived from an EMBL/GenBank/DDBJ whole genome shotgun (WGS) entry which is preliminary data.</text>
</comment>
<keyword evidence="1" id="KW-0418">Kinase</keyword>
<dbReference type="AlphaFoldDB" id="A0A8J3YAB5"/>
<protein>
    <submittedName>
        <fullName evidence="1">Nucleoside/nucleotide kinase family protein</fullName>
    </submittedName>
</protein>
<reference evidence="1" key="1">
    <citation type="submission" date="2021-01" db="EMBL/GenBank/DDBJ databases">
        <title>Whole genome shotgun sequence of Spirilliplanes yamanashiensis NBRC 15828.</title>
        <authorList>
            <person name="Komaki H."/>
            <person name="Tamura T."/>
        </authorList>
    </citation>
    <scope>NUCLEOTIDE SEQUENCE</scope>
    <source>
        <strain evidence="1">NBRC 15828</strain>
    </source>
</reference>
<dbReference type="Gene3D" id="3.40.50.300">
    <property type="entry name" value="P-loop containing nucleotide triphosphate hydrolases"/>
    <property type="match status" value="2"/>
</dbReference>
<dbReference type="RefSeq" id="WP_203939664.1">
    <property type="nucleotide sequence ID" value="NZ_BAAAGJ010000005.1"/>
</dbReference>
<evidence type="ECO:0000313" key="1">
    <source>
        <dbReference type="EMBL" id="GIJ04429.1"/>
    </source>
</evidence>
<dbReference type="SUPFAM" id="SSF52540">
    <property type="entry name" value="P-loop containing nucleoside triphosphate hydrolases"/>
    <property type="match status" value="1"/>
</dbReference>
<dbReference type="GO" id="GO:0016301">
    <property type="term" value="F:kinase activity"/>
    <property type="evidence" value="ECO:0007669"/>
    <property type="project" value="UniProtKB-KW"/>
</dbReference>
<dbReference type="EMBL" id="BOOY01000027">
    <property type="protein sequence ID" value="GIJ04429.1"/>
    <property type="molecule type" value="Genomic_DNA"/>
</dbReference>
<dbReference type="Proteomes" id="UP000652013">
    <property type="component" value="Unassembled WGS sequence"/>
</dbReference>
<dbReference type="InterPro" id="IPR027417">
    <property type="entry name" value="P-loop_NTPase"/>
</dbReference>
<evidence type="ECO:0000313" key="2">
    <source>
        <dbReference type="Proteomes" id="UP000652013"/>
    </source>
</evidence>
<proteinExistence type="predicted"/>
<keyword evidence="1" id="KW-0808">Transferase</keyword>
<organism evidence="1 2">
    <name type="scientific">Spirilliplanes yamanashiensis</name>
    <dbReference type="NCBI Taxonomy" id="42233"/>
    <lineage>
        <taxon>Bacteria</taxon>
        <taxon>Bacillati</taxon>
        <taxon>Actinomycetota</taxon>
        <taxon>Actinomycetes</taxon>
        <taxon>Micromonosporales</taxon>
        <taxon>Micromonosporaceae</taxon>
        <taxon>Spirilliplanes</taxon>
    </lineage>
</organism>
<name>A0A8J3YAB5_9ACTN</name>